<name>A0A0E9VZH9_ANGAN</name>
<organism evidence="1">
    <name type="scientific">Anguilla anguilla</name>
    <name type="common">European freshwater eel</name>
    <name type="synonym">Muraena anguilla</name>
    <dbReference type="NCBI Taxonomy" id="7936"/>
    <lineage>
        <taxon>Eukaryota</taxon>
        <taxon>Metazoa</taxon>
        <taxon>Chordata</taxon>
        <taxon>Craniata</taxon>
        <taxon>Vertebrata</taxon>
        <taxon>Euteleostomi</taxon>
        <taxon>Actinopterygii</taxon>
        <taxon>Neopterygii</taxon>
        <taxon>Teleostei</taxon>
        <taxon>Anguilliformes</taxon>
        <taxon>Anguillidae</taxon>
        <taxon>Anguilla</taxon>
    </lineage>
</organism>
<protein>
    <submittedName>
        <fullName evidence="1">Uncharacterized protein</fullName>
    </submittedName>
</protein>
<evidence type="ECO:0000313" key="1">
    <source>
        <dbReference type="EMBL" id="JAH83497.1"/>
    </source>
</evidence>
<reference evidence="1" key="2">
    <citation type="journal article" date="2015" name="Fish Shellfish Immunol.">
        <title>Early steps in the European eel (Anguilla anguilla)-Vibrio vulnificus interaction in the gills: Role of the RtxA13 toxin.</title>
        <authorList>
            <person name="Callol A."/>
            <person name="Pajuelo D."/>
            <person name="Ebbesson L."/>
            <person name="Teles M."/>
            <person name="MacKenzie S."/>
            <person name="Amaro C."/>
        </authorList>
    </citation>
    <scope>NUCLEOTIDE SEQUENCE</scope>
</reference>
<reference evidence="1" key="1">
    <citation type="submission" date="2014-11" db="EMBL/GenBank/DDBJ databases">
        <authorList>
            <person name="Amaro Gonzalez C."/>
        </authorList>
    </citation>
    <scope>NUCLEOTIDE SEQUENCE</scope>
</reference>
<dbReference type="EMBL" id="GBXM01025080">
    <property type="protein sequence ID" value="JAH83497.1"/>
    <property type="molecule type" value="Transcribed_RNA"/>
</dbReference>
<dbReference type="AlphaFoldDB" id="A0A0E9VZH9"/>
<proteinExistence type="predicted"/>
<sequence length="40" mass="4503">MKTNSFSQFNAKFEVDKSIGQYSDCAFSEGIVTVRFCFAV</sequence>
<accession>A0A0E9VZH9</accession>